<dbReference type="InterPro" id="IPR004879">
    <property type="entry name" value="Ssp411-like_TRX"/>
</dbReference>
<dbReference type="SUPFAM" id="SSF48208">
    <property type="entry name" value="Six-hairpin glycosidases"/>
    <property type="match status" value="1"/>
</dbReference>
<dbReference type="InterPro" id="IPR008928">
    <property type="entry name" value="6-hairpin_glycosidase_sf"/>
</dbReference>
<dbReference type="HOGENOM" id="CLU_014051_4_1_10"/>
<proteinExistence type="predicted"/>
<dbReference type="Gene3D" id="1.50.10.10">
    <property type="match status" value="1"/>
</dbReference>
<dbReference type="eggNOG" id="COG1331">
    <property type="taxonomic scope" value="Bacteria"/>
</dbReference>
<reference evidence="2 3" key="1">
    <citation type="submission" date="2008-05" db="EMBL/GenBank/DDBJ databases">
        <title>Complete sequence of Chlorobium limicola DSM 245.</title>
        <authorList>
            <consortium name="US DOE Joint Genome Institute"/>
            <person name="Lucas S."/>
            <person name="Copeland A."/>
            <person name="Lapidus A."/>
            <person name="Glavina del Rio T."/>
            <person name="Dalin E."/>
            <person name="Tice H."/>
            <person name="Bruce D."/>
            <person name="Goodwin L."/>
            <person name="Pitluck S."/>
            <person name="Schmutz J."/>
            <person name="Larimer F."/>
            <person name="Land M."/>
            <person name="Hauser L."/>
            <person name="Kyrpides N."/>
            <person name="Ovchinnikova G."/>
            <person name="Zhao F."/>
            <person name="Li T."/>
            <person name="Liu Z."/>
            <person name="Overmann J."/>
            <person name="Bryant D.A."/>
            <person name="Richardson P."/>
        </authorList>
    </citation>
    <scope>NUCLEOTIDE SEQUENCE [LARGE SCALE GENOMIC DNA]</scope>
    <source>
        <strain evidence="3">DSM 245 / NBRC 103803 / 6330</strain>
    </source>
</reference>
<dbReference type="CDD" id="cd02955">
    <property type="entry name" value="SSP411"/>
    <property type="match status" value="1"/>
</dbReference>
<dbReference type="SUPFAM" id="SSF52833">
    <property type="entry name" value="Thioredoxin-like"/>
    <property type="match status" value="1"/>
</dbReference>
<evidence type="ECO:0000259" key="1">
    <source>
        <dbReference type="Pfam" id="PF03190"/>
    </source>
</evidence>
<feature type="domain" description="Spermatogenesis-associated protein 20-like TRX" evidence="1">
    <location>
        <begin position="9"/>
        <end position="169"/>
    </location>
</feature>
<protein>
    <recommendedName>
        <fullName evidence="1">Spermatogenesis-associated protein 20-like TRX domain-containing protein</fullName>
    </recommendedName>
</protein>
<sequence>MIHESRQPNLLAKEKSPYLLQHAFNPVDWQPWGPEAFRKSRERNKPIFLSVGYATCHWCHVMERESFENEETARLLNGSFIPVKVDREELPDLDRLYMTYVQASTGRGGWPMSVWLTPDLKPFYGGSYFPPEDRYGMPGFRTVLTSIAQLWNTDPARITEASRIFFEQLQSSSPMGKSGLPEKGEAQEACFRWLASAYDPLRGGFGGAPKFPRPALLTFLFSHAFHTGNREAASMALHTLKKMAEGGIHDHVHSMGKGGGGFARYSTDERWHLPHFEKMLYDNAQLAASYLEAFQISGETLFARIAEDIFNYILHDMQSPEGGFYSAEDADSFPDGETQEKREGAFYVWSWKEVMSLPAEPDKLELFARTYGMKPEGNVSEDPHGEFGGKNVLMEQSAPEKHEKDTVAALDEVRQLLYEKRLQRSRPLLDDKIITSWNGLMISAFAKGYRVLGHEEYLRAARNAADFILVHLYEENEGRLLRRYRDGDAAITGKAEDYAFFVRGLIDLYQACFDNRYLDAADRLCETCNRLFYDHADGGYFSTATDDNTVPVRLKEEYDGAEPAASSVGILNLLDLAVMTGNEAYEGMAEACFRGFGTMLSHNSPALPLMLAALNNARKGGILAVLAGNMQSPRMQELLKTLNSRYLPGLTLMHHASAGSLKGSEIPADIDPESAIPAVYLCIGHACRLPATTPEALDELLDGTIR</sequence>
<dbReference type="Gene3D" id="3.40.30.10">
    <property type="entry name" value="Glutaredoxin"/>
    <property type="match status" value="1"/>
</dbReference>
<dbReference type="Pfam" id="PF03190">
    <property type="entry name" value="Thioredox_DsbH"/>
    <property type="match status" value="1"/>
</dbReference>
<name>B3ED07_CHLL2</name>
<dbReference type="KEGG" id="cli:Clim_1372"/>
<dbReference type="PIRSF" id="PIRSF006402">
    <property type="entry name" value="UCP006402_thioredoxin"/>
    <property type="match status" value="1"/>
</dbReference>
<dbReference type="GO" id="GO:0005975">
    <property type="term" value="P:carbohydrate metabolic process"/>
    <property type="evidence" value="ECO:0007669"/>
    <property type="project" value="InterPro"/>
</dbReference>
<dbReference type="InterPro" id="IPR036249">
    <property type="entry name" value="Thioredoxin-like_sf"/>
</dbReference>
<evidence type="ECO:0000313" key="2">
    <source>
        <dbReference type="EMBL" id="ACD90432.1"/>
    </source>
</evidence>
<dbReference type="Proteomes" id="UP000008841">
    <property type="component" value="Chromosome"/>
</dbReference>
<accession>B3ED07</accession>
<gene>
    <name evidence="2" type="ordered locus">Clim_1372</name>
</gene>
<dbReference type="PANTHER" id="PTHR42899:SF1">
    <property type="entry name" value="SPERMATOGENESIS-ASSOCIATED PROTEIN 20"/>
    <property type="match status" value="1"/>
</dbReference>
<dbReference type="InterPro" id="IPR012341">
    <property type="entry name" value="6hp_glycosidase-like_sf"/>
</dbReference>
<organism evidence="2 3">
    <name type="scientific">Chlorobium limicola (strain DSM 245 / NBRC 103803 / 6330)</name>
    <dbReference type="NCBI Taxonomy" id="290315"/>
    <lineage>
        <taxon>Bacteria</taxon>
        <taxon>Pseudomonadati</taxon>
        <taxon>Chlorobiota</taxon>
        <taxon>Chlorobiia</taxon>
        <taxon>Chlorobiales</taxon>
        <taxon>Chlorobiaceae</taxon>
        <taxon>Chlorobium/Pelodictyon group</taxon>
        <taxon>Chlorobium</taxon>
    </lineage>
</organism>
<dbReference type="RefSeq" id="WP_012466309.1">
    <property type="nucleotide sequence ID" value="NC_010803.1"/>
</dbReference>
<dbReference type="AlphaFoldDB" id="B3ED07"/>
<dbReference type="PANTHER" id="PTHR42899">
    <property type="entry name" value="SPERMATOGENESIS-ASSOCIATED PROTEIN 20"/>
    <property type="match status" value="1"/>
</dbReference>
<dbReference type="STRING" id="290315.Clim_1372"/>
<dbReference type="EMBL" id="CP001097">
    <property type="protein sequence ID" value="ACD90432.1"/>
    <property type="molecule type" value="Genomic_DNA"/>
</dbReference>
<dbReference type="InterPro" id="IPR024705">
    <property type="entry name" value="Ssp411"/>
</dbReference>
<evidence type="ECO:0000313" key="3">
    <source>
        <dbReference type="Proteomes" id="UP000008841"/>
    </source>
</evidence>
<dbReference type="OrthoDB" id="9762614at2"/>